<dbReference type="EMBL" id="CP123872">
    <property type="protein sequence ID" value="WND02171.1"/>
    <property type="molecule type" value="Genomic_DNA"/>
</dbReference>
<dbReference type="Gene3D" id="1.20.58.320">
    <property type="entry name" value="TPR-like"/>
    <property type="match status" value="1"/>
</dbReference>
<dbReference type="Pfam" id="PF06041">
    <property type="entry name" value="DUF924"/>
    <property type="match status" value="1"/>
</dbReference>
<dbReference type="AlphaFoldDB" id="A0AA52EHI5"/>
<dbReference type="InterPro" id="IPR011990">
    <property type="entry name" value="TPR-like_helical_dom_sf"/>
</dbReference>
<organism evidence="1 2">
    <name type="scientific">Temperatibacter marinus</name>
    <dbReference type="NCBI Taxonomy" id="1456591"/>
    <lineage>
        <taxon>Bacteria</taxon>
        <taxon>Pseudomonadati</taxon>
        <taxon>Pseudomonadota</taxon>
        <taxon>Alphaproteobacteria</taxon>
        <taxon>Kordiimonadales</taxon>
        <taxon>Temperatibacteraceae</taxon>
        <taxon>Temperatibacter</taxon>
    </lineage>
</organism>
<proteinExistence type="predicted"/>
<name>A0AA52EHI5_9PROT</name>
<dbReference type="InterPro" id="IPR010323">
    <property type="entry name" value="DUF924"/>
</dbReference>
<keyword evidence="2" id="KW-1185">Reference proteome</keyword>
<dbReference type="KEGG" id="tmk:QGN29_11480"/>
<reference evidence="1" key="1">
    <citation type="submission" date="2023-04" db="EMBL/GenBank/DDBJ databases">
        <title>Complete genome sequence of Temperatibacter marinus.</title>
        <authorList>
            <person name="Rong J.-C."/>
            <person name="Yi M.-L."/>
            <person name="Zhao Q."/>
        </authorList>
    </citation>
    <scope>NUCLEOTIDE SEQUENCE</scope>
    <source>
        <strain evidence="1">NBRC 110045</strain>
    </source>
</reference>
<gene>
    <name evidence="1" type="ORF">QGN29_11480</name>
</gene>
<dbReference type="Gene3D" id="1.25.40.10">
    <property type="entry name" value="Tetratricopeptide repeat domain"/>
    <property type="match status" value="1"/>
</dbReference>
<protein>
    <submittedName>
        <fullName evidence="1">DUF924 family protein</fullName>
    </submittedName>
</protein>
<evidence type="ECO:0000313" key="2">
    <source>
        <dbReference type="Proteomes" id="UP001268683"/>
    </source>
</evidence>
<dbReference type="Proteomes" id="UP001268683">
    <property type="component" value="Chromosome"/>
</dbReference>
<evidence type="ECO:0000313" key="1">
    <source>
        <dbReference type="EMBL" id="WND02171.1"/>
    </source>
</evidence>
<sequence length="184" mass="21810">MTQENDKQWNTILHFWYDECSPADWFKKSDAFDTLLTERFGRLHQEVLEGVHSDWRRSPQGRVAEIILLDQFSRNMFRDTPQAFASDYLSLSLSQELISQGLDVNLESKYRKFAYMPFMHSENLEIQKRGIKLFKKLGIEDTLNYMIAHHDVIARFGRFPHRNAILGRENSWEELLYLEENGGF</sequence>
<dbReference type="RefSeq" id="WP_310798006.1">
    <property type="nucleotide sequence ID" value="NZ_CP123872.1"/>
</dbReference>
<dbReference type="SUPFAM" id="SSF48452">
    <property type="entry name" value="TPR-like"/>
    <property type="match status" value="1"/>
</dbReference>
<accession>A0AA52EHI5</accession>